<dbReference type="Proteomes" id="UP001344447">
    <property type="component" value="Unassembled WGS sequence"/>
</dbReference>
<organism evidence="3 4">
    <name type="scientific">Dictyostelium firmibasis</name>
    <dbReference type="NCBI Taxonomy" id="79012"/>
    <lineage>
        <taxon>Eukaryota</taxon>
        <taxon>Amoebozoa</taxon>
        <taxon>Evosea</taxon>
        <taxon>Eumycetozoa</taxon>
        <taxon>Dictyostelia</taxon>
        <taxon>Dictyosteliales</taxon>
        <taxon>Dictyosteliaceae</taxon>
        <taxon>Dictyostelium</taxon>
    </lineage>
</organism>
<gene>
    <name evidence="3" type="ORF">RB653_005924</name>
</gene>
<dbReference type="Gene3D" id="3.40.50.720">
    <property type="entry name" value="NAD(P)-binding Rossmann-like Domain"/>
    <property type="match status" value="1"/>
</dbReference>
<evidence type="ECO:0000256" key="1">
    <source>
        <dbReference type="SAM" id="Phobius"/>
    </source>
</evidence>
<evidence type="ECO:0000313" key="4">
    <source>
        <dbReference type="Proteomes" id="UP001344447"/>
    </source>
</evidence>
<keyword evidence="1" id="KW-0812">Transmembrane</keyword>
<feature type="transmembrane region" description="Helical" evidence="1">
    <location>
        <begin position="12"/>
        <end position="28"/>
    </location>
</feature>
<evidence type="ECO:0000259" key="2">
    <source>
        <dbReference type="Pfam" id="PF13460"/>
    </source>
</evidence>
<dbReference type="InterPro" id="IPR016040">
    <property type="entry name" value="NAD(P)-bd_dom"/>
</dbReference>
<dbReference type="GO" id="GO:0051170">
    <property type="term" value="P:import into nucleus"/>
    <property type="evidence" value="ECO:0007669"/>
    <property type="project" value="TreeGrafter"/>
</dbReference>
<dbReference type="Pfam" id="PF13460">
    <property type="entry name" value="NAD_binding_10"/>
    <property type="match status" value="1"/>
</dbReference>
<accession>A0AAN7YZQ9</accession>
<keyword evidence="4" id="KW-1185">Reference proteome</keyword>
<sequence>MNLIYMQNNKKFYFILITSIAFIFQYIYNNSGYFINTISETSEISNYKPYNFKHYNMSQGAKCIVIGGTGATGKHLIRELVDSKFVQVTSLVRKEDPSIQSEKLKQVVVDFDHLENYKQEFQGKDVAFDVLGTTKKQAGSAEKFREIEMGIASKFSELSKEAGVRSMHLLTSTGSNPNSFFLYPKVKGEIEEKMKKEGFHYLSIFRPGFLDRGVGDRWIENVLIKVMPSVKVSTLAKAMRIEAENELLNSPSPNTVKVYSNKEIFEIAGEK</sequence>
<feature type="domain" description="NAD(P)-binding" evidence="2">
    <location>
        <begin position="67"/>
        <end position="212"/>
    </location>
</feature>
<name>A0AAN7YZQ9_9MYCE</name>
<dbReference type="AlphaFoldDB" id="A0AAN7YZQ9"/>
<evidence type="ECO:0000313" key="3">
    <source>
        <dbReference type="EMBL" id="KAK5584316.1"/>
    </source>
</evidence>
<dbReference type="CDD" id="cd05250">
    <property type="entry name" value="CC3_like_SDR_a"/>
    <property type="match status" value="1"/>
</dbReference>
<keyword evidence="1" id="KW-0472">Membrane</keyword>
<dbReference type="EMBL" id="JAVFKY010000001">
    <property type="protein sequence ID" value="KAK5584316.1"/>
    <property type="molecule type" value="Genomic_DNA"/>
</dbReference>
<dbReference type="InterPro" id="IPR036291">
    <property type="entry name" value="NAD(P)-bd_dom_sf"/>
</dbReference>
<keyword evidence="1" id="KW-1133">Transmembrane helix</keyword>
<dbReference type="PANTHER" id="PTHR14097">
    <property type="entry name" value="OXIDOREDUCTASE HTATIP2"/>
    <property type="match status" value="1"/>
</dbReference>
<dbReference type="PANTHER" id="PTHR14097:SF7">
    <property type="entry name" value="OXIDOREDUCTASE HTATIP2"/>
    <property type="match status" value="1"/>
</dbReference>
<comment type="caution">
    <text evidence="3">The sequence shown here is derived from an EMBL/GenBank/DDBJ whole genome shotgun (WGS) entry which is preliminary data.</text>
</comment>
<dbReference type="FunFam" id="3.40.50.720:FF:001048">
    <property type="entry name" value="Predicted protein"/>
    <property type="match status" value="1"/>
</dbReference>
<dbReference type="SUPFAM" id="SSF51735">
    <property type="entry name" value="NAD(P)-binding Rossmann-fold domains"/>
    <property type="match status" value="1"/>
</dbReference>
<protein>
    <recommendedName>
        <fullName evidence="2">NAD(P)-binding domain-containing protein</fullName>
    </recommendedName>
</protein>
<proteinExistence type="predicted"/>
<dbReference type="GO" id="GO:0005737">
    <property type="term" value="C:cytoplasm"/>
    <property type="evidence" value="ECO:0007669"/>
    <property type="project" value="TreeGrafter"/>
</dbReference>
<reference evidence="3 4" key="1">
    <citation type="submission" date="2023-11" db="EMBL/GenBank/DDBJ databases">
        <title>Dfirmibasis_genome.</title>
        <authorList>
            <person name="Edelbroek B."/>
            <person name="Kjellin J."/>
            <person name="Jerlstrom-Hultqvist J."/>
            <person name="Soderbom F."/>
        </authorList>
    </citation>
    <scope>NUCLEOTIDE SEQUENCE [LARGE SCALE GENOMIC DNA]</scope>
    <source>
        <strain evidence="3 4">TNS-C-14</strain>
    </source>
</reference>